<organism evidence="2 3">
    <name type="scientific">Saguinus oedipus</name>
    <name type="common">Cotton-top tamarin</name>
    <name type="synonym">Oedipomidas oedipus</name>
    <dbReference type="NCBI Taxonomy" id="9490"/>
    <lineage>
        <taxon>Eukaryota</taxon>
        <taxon>Metazoa</taxon>
        <taxon>Chordata</taxon>
        <taxon>Craniata</taxon>
        <taxon>Vertebrata</taxon>
        <taxon>Euteleostomi</taxon>
        <taxon>Mammalia</taxon>
        <taxon>Eutheria</taxon>
        <taxon>Euarchontoglires</taxon>
        <taxon>Primates</taxon>
        <taxon>Haplorrhini</taxon>
        <taxon>Platyrrhini</taxon>
        <taxon>Cebidae</taxon>
        <taxon>Callitrichinae</taxon>
        <taxon>Saguinus</taxon>
    </lineage>
</organism>
<dbReference type="Proteomes" id="UP001266305">
    <property type="component" value="Unassembled WGS sequence"/>
</dbReference>
<evidence type="ECO:0000313" key="2">
    <source>
        <dbReference type="EMBL" id="KAK2081019.1"/>
    </source>
</evidence>
<protein>
    <submittedName>
        <fullName evidence="2">Uncharacterized protein</fullName>
    </submittedName>
</protein>
<reference evidence="2 3" key="1">
    <citation type="submission" date="2023-05" db="EMBL/GenBank/DDBJ databases">
        <title>B98-5 Cell Line De Novo Hybrid Assembly: An Optical Mapping Approach.</title>
        <authorList>
            <person name="Kananen K."/>
            <person name="Auerbach J.A."/>
            <person name="Kautto E."/>
            <person name="Blachly J.S."/>
        </authorList>
    </citation>
    <scope>NUCLEOTIDE SEQUENCE [LARGE SCALE GENOMIC DNA]</scope>
    <source>
        <strain evidence="2">B95-8</strain>
        <tissue evidence="2">Cell line</tissue>
    </source>
</reference>
<keyword evidence="3" id="KW-1185">Reference proteome</keyword>
<evidence type="ECO:0000256" key="1">
    <source>
        <dbReference type="SAM" id="MobiDB-lite"/>
    </source>
</evidence>
<evidence type="ECO:0000313" key="3">
    <source>
        <dbReference type="Proteomes" id="UP001266305"/>
    </source>
</evidence>
<comment type="caution">
    <text evidence="2">The sequence shown here is derived from an EMBL/GenBank/DDBJ whole genome shotgun (WGS) entry which is preliminary data.</text>
</comment>
<proteinExistence type="predicted"/>
<gene>
    <name evidence="2" type="ORF">P7K49_040134</name>
</gene>
<name>A0ABQ9T8E9_SAGOE</name>
<sequence length="112" mass="11534">AAATLAPRPLRALLHLPNSCHKPPANQSGFMTPQGAPHFQLLHPGSKQPVGNFKVNVSLAHPGRGAGSPGDSRPVGGGSRLASHGAALRPLGSSYGSQAHIDFEITLGHQEL</sequence>
<feature type="non-terminal residue" evidence="2">
    <location>
        <position position="1"/>
    </location>
</feature>
<feature type="region of interest" description="Disordered" evidence="1">
    <location>
        <begin position="16"/>
        <end position="85"/>
    </location>
</feature>
<dbReference type="EMBL" id="JASSZA010000411">
    <property type="protein sequence ID" value="KAK2081019.1"/>
    <property type="molecule type" value="Genomic_DNA"/>
</dbReference>
<accession>A0ABQ9T8E9</accession>